<comment type="caution">
    <text evidence="2">The sequence shown here is derived from an EMBL/GenBank/DDBJ whole genome shotgun (WGS) entry which is preliminary data.</text>
</comment>
<feature type="compositionally biased region" description="Polar residues" evidence="1">
    <location>
        <begin position="48"/>
        <end position="58"/>
    </location>
</feature>
<organism evidence="2 3">
    <name type="scientific">Muraenolepis orangiensis</name>
    <name type="common">Patagonian moray cod</name>
    <dbReference type="NCBI Taxonomy" id="630683"/>
    <lineage>
        <taxon>Eukaryota</taxon>
        <taxon>Metazoa</taxon>
        <taxon>Chordata</taxon>
        <taxon>Craniata</taxon>
        <taxon>Vertebrata</taxon>
        <taxon>Euteleostomi</taxon>
        <taxon>Actinopterygii</taxon>
        <taxon>Neopterygii</taxon>
        <taxon>Teleostei</taxon>
        <taxon>Neoteleostei</taxon>
        <taxon>Acanthomorphata</taxon>
        <taxon>Zeiogadaria</taxon>
        <taxon>Gadariae</taxon>
        <taxon>Gadiformes</taxon>
        <taxon>Muraenolepidoidei</taxon>
        <taxon>Muraenolepididae</taxon>
        <taxon>Muraenolepis</taxon>
    </lineage>
</organism>
<evidence type="ECO:0000313" key="3">
    <source>
        <dbReference type="Proteomes" id="UP001148018"/>
    </source>
</evidence>
<feature type="region of interest" description="Disordered" evidence="1">
    <location>
        <begin position="39"/>
        <end position="68"/>
    </location>
</feature>
<keyword evidence="3" id="KW-1185">Reference proteome</keyword>
<evidence type="ECO:0000256" key="1">
    <source>
        <dbReference type="SAM" id="MobiDB-lite"/>
    </source>
</evidence>
<dbReference type="Proteomes" id="UP001148018">
    <property type="component" value="Unassembled WGS sequence"/>
</dbReference>
<name>A0A9Q0EUK8_9TELE</name>
<sequence length="104" mass="11165">MKQKEKIPDEGNNNRPRCGVCVGVRVVWLIACCDDAPRPVTRGDGQMDRQSVSTTIGPSITHAEKASRRATVKGMFCTTARDRRKPSTPVATETAAAAAIGHSD</sequence>
<dbReference type="AlphaFoldDB" id="A0A9Q0EUK8"/>
<accession>A0A9Q0EUK8</accession>
<reference evidence="2" key="1">
    <citation type="submission" date="2022-07" db="EMBL/GenBank/DDBJ databases">
        <title>Chromosome-level genome of Muraenolepis orangiensis.</title>
        <authorList>
            <person name="Kim J."/>
        </authorList>
    </citation>
    <scope>NUCLEOTIDE SEQUENCE</scope>
    <source>
        <strain evidence="2">KU_S4_2022</strain>
        <tissue evidence="2">Muscle</tissue>
    </source>
</reference>
<dbReference type="EMBL" id="JANIIK010000037">
    <property type="protein sequence ID" value="KAJ3611898.1"/>
    <property type="molecule type" value="Genomic_DNA"/>
</dbReference>
<gene>
    <name evidence="2" type="ORF">NHX12_021911</name>
</gene>
<feature type="compositionally biased region" description="Low complexity" evidence="1">
    <location>
        <begin position="91"/>
        <end position="104"/>
    </location>
</feature>
<evidence type="ECO:0000313" key="2">
    <source>
        <dbReference type="EMBL" id="KAJ3611898.1"/>
    </source>
</evidence>
<feature type="region of interest" description="Disordered" evidence="1">
    <location>
        <begin position="81"/>
        <end position="104"/>
    </location>
</feature>
<protein>
    <submittedName>
        <fullName evidence="2">Uncharacterized protein</fullName>
    </submittedName>
</protein>
<proteinExistence type="predicted"/>